<dbReference type="InterPro" id="IPR005560">
    <property type="entry name" value="Csp_YhjQ"/>
</dbReference>
<dbReference type="Gene3D" id="1.20.1270.360">
    <property type="match status" value="1"/>
</dbReference>
<dbReference type="InterPro" id="IPR044543">
    <property type="entry name" value="YHJQ-like"/>
</dbReference>
<gene>
    <name evidence="1" type="ORF">ACFO0D_07065</name>
</gene>
<proteinExistence type="predicted"/>
<dbReference type="PANTHER" id="PTHR37310">
    <property type="entry name" value="CYTOPLASMIC PROTEIN-RELATED"/>
    <property type="match status" value="1"/>
</dbReference>
<organism evidence="1 2">
    <name type="scientific">Deinococcus hohokamensis</name>
    <dbReference type="NCBI Taxonomy" id="309883"/>
    <lineage>
        <taxon>Bacteria</taxon>
        <taxon>Thermotogati</taxon>
        <taxon>Deinococcota</taxon>
        <taxon>Deinococci</taxon>
        <taxon>Deinococcales</taxon>
        <taxon>Deinococcaceae</taxon>
        <taxon>Deinococcus</taxon>
    </lineage>
</organism>
<accession>A0ABV9I799</accession>
<name>A0ABV9I799_9DEIO</name>
<dbReference type="Proteomes" id="UP001595952">
    <property type="component" value="Unassembled WGS sequence"/>
</dbReference>
<dbReference type="RefSeq" id="WP_380061112.1">
    <property type="nucleotide sequence ID" value="NZ_JBHSEI010000004.1"/>
</dbReference>
<dbReference type="EMBL" id="JBHSEI010000004">
    <property type="protein sequence ID" value="MFC4638098.1"/>
    <property type="molecule type" value="Genomic_DNA"/>
</dbReference>
<dbReference type="PANTHER" id="PTHR37310:SF1">
    <property type="entry name" value="CYTOPLASMIC PROTEIN"/>
    <property type="match status" value="1"/>
</dbReference>
<comment type="caution">
    <text evidence="1">The sequence shown here is derived from an EMBL/GenBank/DDBJ whole genome shotgun (WGS) entry which is preliminary data.</text>
</comment>
<evidence type="ECO:0000313" key="2">
    <source>
        <dbReference type="Proteomes" id="UP001595952"/>
    </source>
</evidence>
<dbReference type="Pfam" id="PF03860">
    <property type="entry name" value="Csp"/>
    <property type="match status" value="1"/>
</dbReference>
<keyword evidence="2" id="KW-1185">Reference proteome</keyword>
<evidence type="ECO:0000313" key="1">
    <source>
        <dbReference type="EMBL" id="MFC4638098.1"/>
    </source>
</evidence>
<reference evidence="2" key="1">
    <citation type="journal article" date="2019" name="Int. J. Syst. Evol. Microbiol.">
        <title>The Global Catalogue of Microorganisms (GCM) 10K type strain sequencing project: providing services to taxonomists for standard genome sequencing and annotation.</title>
        <authorList>
            <consortium name="The Broad Institute Genomics Platform"/>
            <consortium name="The Broad Institute Genome Sequencing Center for Infectious Disease"/>
            <person name="Wu L."/>
            <person name="Ma J."/>
        </authorList>
    </citation>
    <scope>NUCLEOTIDE SEQUENCE [LARGE SCALE GENOMIC DNA]</scope>
    <source>
        <strain evidence="2">CCUG 55995</strain>
    </source>
</reference>
<sequence length="114" mass="12383">MTALNAQRMQECLDACLRCLKACENCAAACLFEPEVAGLRACIRLDRDCADVCALTAQLLMRGSELHPDACLLCAVSCARCAAECEKHAHHHEHCRVCAEACRACEALCRQMAA</sequence>
<protein>
    <submittedName>
        <fullName evidence="1">Four-helix bundle copper-binding protein</fullName>
    </submittedName>
</protein>
<dbReference type="CDD" id="cd08026">
    <property type="entry name" value="DUF326"/>
    <property type="match status" value="1"/>
</dbReference>